<dbReference type="EMBL" id="LT598477">
    <property type="protein sequence ID" value="SCU94607.1"/>
    <property type="molecule type" value="Genomic_DNA"/>
</dbReference>
<feature type="domain" description="OST48 middle" evidence="10">
    <location>
        <begin position="276"/>
        <end position="419"/>
    </location>
</feature>
<evidence type="ECO:0000259" key="10">
    <source>
        <dbReference type="Pfam" id="PF23358"/>
    </source>
</evidence>
<evidence type="ECO:0000256" key="1">
    <source>
        <dbReference type="ARBA" id="ARBA00004479"/>
    </source>
</evidence>
<evidence type="ECO:0000256" key="7">
    <source>
        <dbReference type="ARBA" id="ARBA00023136"/>
    </source>
</evidence>
<name>A0A1G4JUM5_9SACH</name>
<dbReference type="GO" id="GO:0008250">
    <property type="term" value="C:oligosaccharyltransferase complex"/>
    <property type="evidence" value="ECO:0007669"/>
    <property type="project" value="TreeGrafter"/>
</dbReference>
<evidence type="ECO:0000256" key="2">
    <source>
        <dbReference type="ARBA" id="ARBA00004922"/>
    </source>
</evidence>
<sequence length="433" mass="49406">MSQSLAMLKVLIFFVQLISLTQAKPSSGSRSLVIYDKRLTDLDDYSIFFSNLEERSYHLDYAPVSNGSAVVELFSGEEKLYDNLIVFPVKSRHFNKQLPAERLLDFFNDGGEILVMTSPNGVADNIRIFLNQLGIYPSPRNYELKDYFHVDDNGLVRLSGNDVLNQHVVPKSDQDVLYEGSAALLGSSDLIIPVLHAPRTSFTEDVQKQGDKWTVGSQGYVMASFQSLRNSRLTWVGSDSFFSNKYSAPNQQFAQELIKWTFDEKSVVKAVLSRHSHSNGLEYADSPYKIKDEVVYDIGLTEWNGASWVPFIADDIQFELRMVDPYYRITLKPKYSPSEVQMYTTGNFNLPDHHGIFTFIVGYKRSGLSFFTEKDVKAIRHLANDEYSRSWDITNSWVYLTAIYSVIIVWVVFVALFMGIKRKSLVPIEKKTN</sequence>
<comment type="similarity">
    <text evidence="3 8">Belongs to the DDOST 48 kDa subunit family.</text>
</comment>
<keyword evidence="6 8" id="KW-1133">Transmembrane helix</keyword>
<dbReference type="AlphaFoldDB" id="A0A1G4JUM5"/>
<comment type="subcellular location">
    <subcellularLocation>
        <location evidence="8">Endoplasmic reticulum membrane</location>
        <topology evidence="8">Single-pass type I membrane protein</topology>
    </subcellularLocation>
    <subcellularLocation>
        <location evidence="1">Membrane</location>
        <topology evidence="1">Single-pass type I membrane protein</topology>
    </subcellularLocation>
</comment>
<evidence type="ECO:0000256" key="8">
    <source>
        <dbReference type="RuleBase" id="RU361142"/>
    </source>
</evidence>
<dbReference type="UniPathway" id="UPA00378"/>
<proteinExistence type="inferred from homology"/>
<comment type="pathway">
    <text evidence="2 8">Protein modification; protein glycosylation.</text>
</comment>
<dbReference type="PANTHER" id="PTHR10830">
    <property type="entry name" value="DOLICHYL-DIPHOSPHOOLIGOSACCHARIDE--PROTEIN GLYCOSYLTRANSFERASE 48 KDA SUBUNIT"/>
    <property type="match status" value="1"/>
</dbReference>
<comment type="subunit">
    <text evidence="8">Component of the oligosaccharyltransferase (OST) complex.</text>
</comment>
<evidence type="ECO:0000256" key="5">
    <source>
        <dbReference type="ARBA" id="ARBA00022824"/>
    </source>
</evidence>
<evidence type="ECO:0000313" key="11">
    <source>
        <dbReference type="EMBL" id="SCU94607.1"/>
    </source>
</evidence>
<dbReference type="InterPro" id="IPR055459">
    <property type="entry name" value="OST48_MD"/>
</dbReference>
<evidence type="ECO:0000259" key="9">
    <source>
        <dbReference type="Pfam" id="PF03345"/>
    </source>
</evidence>
<dbReference type="GO" id="GO:0018279">
    <property type="term" value="P:protein N-linked glycosylation via asparagine"/>
    <property type="evidence" value="ECO:0007669"/>
    <property type="project" value="UniProtKB-UniRule"/>
</dbReference>
<keyword evidence="5 8" id="KW-0256">Endoplasmic reticulum</keyword>
<dbReference type="Pfam" id="PF23358">
    <property type="entry name" value="OST48_MD"/>
    <property type="match status" value="1"/>
</dbReference>
<gene>
    <name evidence="11" type="ORF">LAME_0F08152G</name>
</gene>
<evidence type="ECO:0000256" key="3">
    <source>
        <dbReference type="ARBA" id="ARBA00008743"/>
    </source>
</evidence>
<dbReference type="Pfam" id="PF03345">
    <property type="entry name" value="OST48_N"/>
    <property type="match status" value="1"/>
</dbReference>
<feature type="signal peptide" evidence="8">
    <location>
        <begin position="1"/>
        <end position="23"/>
    </location>
</feature>
<dbReference type="OrthoDB" id="29105at2759"/>
<evidence type="ECO:0000256" key="4">
    <source>
        <dbReference type="ARBA" id="ARBA00022692"/>
    </source>
</evidence>
<dbReference type="InterPro" id="IPR055457">
    <property type="entry name" value="OST48_N"/>
</dbReference>
<comment type="function">
    <text evidence="8">Subunit of the oligosaccharyl transferase (OST) complex that catalyzes the initial transfer of a defined glycan (Glc(3)Man(9)GlcNAc(2) in eukaryotes) from the lipid carrier dolichol-pyrophosphate to an asparagine residue within an Asn-X-Ser/Thr consensus motif in nascent polypeptide chains, the first step in protein N-glycosylation. N-glycosylation occurs cotranslationally and the complex associates with the Sec61 complex at the channel-forming translocon complex that mediates protein translocation across the endoplasmic reticulum (ER).</text>
</comment>
<keyword evidence="4 8" id="KW-0812">Transmembrane</keyword>
<organism evidence="11 12">
    <name type="scientific">Lachancea meyersii CBS 8951</name>
    <dbReference type="NCBI Taxonomy" id="1266667"/>
    <lineage>
        <taxon>Eukaryota</taxon>
        <taxon>Fungi</taxon>
        <taxon>Dikarya</taxon>
        <taxon>Ascomycota</taxon>
        <taxon>Saccharomycotina</taxon>
        <taxon>Saccharomycetes</taxon>
        <taxon>Saccharomycetales</taxon>
        <taxon>Saccharomycetaceae</taxon>
        <taxon>Lachancea</taxon>
    </lineage>
</organism>
<feature type="transmembrane region" description="Helical" evidence="8">
    <location>
        <begin position="397"/>
        <end position="420"/>
    </location>
</feature>
<dbReference type="Proteomes" id="UP000191144">
    <property type="component" value="Chromosome F"/>
</dbReference>
<feature type="chain" id="PRO_5009028922" description="Dolichyl-diphosphooligosaccharide--protein glycosyltransferase subunit WBP1" evidence="8">
    <location>
        <begin position="24"/>
        <end position="433"/>
    </location>
</feature>
<evidence type="ECO:0000256" key="6">
    <source>
        <dbReference type="ARBA" id="ARBA00022989"/>
    </source>
</evidence>
<dbReference type="PANTHER" id="PTHR10830:SF0">
    <property type="entry name" value="DOLICHYL-DIPHOSPHOOLIGOSACCHARIDE--PROTEIN GLYCOSYLTRANSFERASE 48 KDA SUBUNIT"/>
    <property type="match status" value="1"/>
</dbReference>
<dbReference type="InterPro" id="IPR005013">
    <property type="entry name" value="DDOST_48_kDa_subunit"/>
</dbReference>
<keyword evidence="8" id="KW-0732">Signal</keyword>
<accession>A0A1G4JUM5</accession>
<reference evidence="12" key="1">
    <citation type="submission" date="2016-03" db="EMBL/GenBank/DDBJ databases">
        <authorList>
            <person name="Devillers Hugo."/>
        </authorList>
    </citation>
    <scope>NUCLEOTIDE SEQUENCE [LARGE SCALE GENOMIC DNA]</scope>
</reference>
<protein>
    <recommendedName>
        <fullName evidence="8">Dolichyl-diphosphooligosaccharide--protein glycosyltransferase subunit WBP1</fullName>
        <shortName evidence="8">Oligosaccharyl transferase subunit WBP1</shortName>
    </recommendedName>
</protein>
<keyword evidence="7 8" id="KW-0472">Membrane</keyword>
<keyword evidence="12" id="KW-1185">Reference proteome</keyword>
<feature type="domain" description="OST48 N-terminal" evidence="9">
    <location>
        <begin position="31"/>
        <end position="261"/>
    </location>
</feature>
<evidence type="ECO:0000313" key="12">
    <source>
        <dbReference type="Proteomes" id="UP000191144"/>
    </source>
</evidence>